<evidence type="ECO:0000313" key="1">
    <source>
        <dbReference type="EMBL" id="GMN21456.1"/>
    </source>
</evidence>
<accession>A0AA87ZB83</accession>
<dbReference type="EMBL" id="BTGU01006584">
    <property type="protein sequence ID" value="GMN21456.1"/>
    <property type="molecule type" value="Genomic_DNA"/>
</dbReference>
<reference evidence="1" key="1">
    <citation type="submission" date="2023-07" db="EMBL/GenBank/DDBJ databases">
        <title>draft genome sequence of fig (Ficus carica).</title>
        <authorList>
            <person name="Takahashi T."/>
            <person name="Nishimura K."/>
        </authorList>
    </citation>
    <scope>NUCLEOTIDE SEQUENCE</scope>
</reference>
<protein>
    <submittedName>
        <fullName evidence="1">Uncharacterized protein</fullName>
    </submittedName>
</protein>
<name>A0AA87ZB83_FICCA</name>
<organism evidence="1 2">
    <name type="scientific">Ficus carica</name>
    <name type="common">Common fig</name>
    <dbReference type="NCBI Taxonomy" id="3494"/>
    <lineage>
        <taxon>Eukaryota</taxon>
        <taxon>Viridiplantae</taxon>
        <taxon>Streptophyta</taxon>
        <taxon>Embryophyta</taxon>
        <taxon>Tracheophyta</taxon>
        <taxon>Spermatophyta</taxon>
        <taxon>Magnoliopsida</taxon>
        <taxon>eudicotyledons</taxon>
        <taxon>Gunneridae</taxon>
        <taxon>Pentapetalae</taxon>
        <taxon>rosids</taxon>
        <taxon>fabids</taxon>
        <taxon>Rosales</taxon>
        <taxon>Moraceae</taxon>
        <taxon>Ficeae</taxon>
        <taxon>Ficus</taxon>
    </lineage>
</organism>
<proteinExistence type="predicted"/>
<dbReference type="Proteomes" id="UP001187192">
    <property type="component" value="Unassembled WGS sequence"/>
</dbReference>
<comment type="caution">
    <text evidence="1">The sequence shown here is derived from an EMBL/GenBank/DDBJ whole genome shotgun (WGS) entry which is preliminary data.</text>
</comment>
<sequence>MWSAMWKALEAKYLLTKASAYLILIMSPMPTSLVDIIKQNLLAFQAIDNRPYHLVAYLSLLTSSFLHHQAKSLLSKAQREPTIVCHVCQNWLVQQAWFALFTKLPNVTEQCNRPLA</sequence>
<gene>
    <name evidence="1" type="ORF">TIFTF001_048882</name>
</gene>
<evidence type="ECO:0000313" key="2">
    <source>
        <dbReference type="Proteomes" id="UP001187192"/>
    </source>
</evidence>
<dbReference type="AlphaFoldDB" id="A0AA87ZB83"/>
<keyword evidence="2" id="KW-1185">Reference proteome</keyword>